<organism evidence="1 2">
    <name type="scientific">Actinopolymorpha pittospori</name>
    <dbReference type="NCBI Taxonomy" id="648752"/>
    <lineage>
        <taxon>Bacteria</taxon>
        <taxon>Bacillati</taxon>
        <taxon>Actinomycetota</taxon>
        <taxon>Actinomycetes</taxon>
        <taxon>Propionibacteriales</taxon>
        <taxon>Actinopolymorphaceae</taxon>
        <taxon>Actinopolymorpha</taxon>
    </lineage>
</organism>
<dbReference type="Proteomes" id="UP000638648">
    <property type="component" value="Unassembled WGS sequence"/>
</dbReference>
<dbReference type="EMBL" id="JADBEM010000001">
    <property type="protein sequence ID" value="MBE1611126.1"/>
    <property type="molecule type" value="Genomic_DNA"/>
</dbReference>
<sequence>MFAAAAVCPHPPLLVPALAAGAGGEIEPVRAAARESLRRVLAADPDLMVCVGDAPAARTWGTGAAGSLAAYGVDVCVGGPDPMESEALPLALTVGAWLLDESGYVGERRYVGVPDSFDPARCADLGASLAARAGRVGFLVMGDGSARRDERAPGAVDPRAPGWDARVVASLGSGDLDGLRGLQPDLARELLAAGRAAWQVLAGAADSVVGRRLEASVLADEAPYGVGYFVASWRLDGLG</sequence>
<keyword evidence="2" id="KW-1185">Reference proteome</keyword>
<name>A0A927N2H9_9ACTN</name>
<dbReference type="SUPFAM" id="SSF53213">
    <property type="entry name" value="LigB-like"/>
    <property type="match status" value="1"/>
</dbReference>
<reference evidence="1" key="1">
    <citation type="submission" date="2020-10" db="EMBL/GenBank/DDBJ databases">
        <title>Sequencing the genomes of 1000 actinobacteria strains.</title>
        <authorList>
            <person name="Klenk H.-P."/>
        </authorList>
    </citation>
    <scope>NUCLEOTIDE SEQUENCE</scope>
    <source>
        <strain evidence="1">DSM 45354</strain>
    </source>
</reference>
<dbReference type="RefSeq" id="WP_192754386.1">
    <property type="nucleotide sequence ID" value="NZ_BAABJL010000042.1"/>
</dbReference>
<dbReference type="AlphaFoldDB" id="A0A927N2H9"/>
<gene>
    <name evidence="1" type="ORF">HEB94_007974</name>
</gene>
<evidence type="ECO:0008006" key="3">
    <source>
        <dbReference type="Google" id="ProtNLM"/>
    </source>
</evidence>
<dbReference type="CDD" id="cd07951">
    <property type="entry name" value="ED_3B_N_AMMECR1"/>
    <property type="match status" value="1"/>
</dbReference>
<dbReference type="Gene3D" id="3.40.830.10">
    <property type="entry name" value="LigB-like"/>
    <property type="match status" value="1"/>
</dbReference>
<accession>A0A927N2H9</accession>
<evidence type="ECO:0000313" key="2">
    <source>
        <dbReference type="Proteomes" id="UP000638648"/>
    </source>
</evidence>
<comment type="caution">
    <text evidence="1">The sequence shown here is derived from an EMBL/GenBank/DDBJ whole genome shotgun (WGS) entry which is preliminary data.</text>
</comment>
<evidence type="ECO:0000313" key="1">
    <source>
        <dbReference type="EMBL" id="MBE1611126.1"/>
    </source>
</evidence>
<protein>
    <recommendedName>
        <fullName evidence="3">Catalytic LigB subunit of aromatic ring-opening dioxygenase</fullName>
    </recommendedName>
</protein>
<proteinExistence type="predicted"/>